<reference evidence="3" key="1">
    <citation type="journal article" date="2019" name="Int. J. Syst. Evol. Microbiol.">
        <title>The Global Catalogue of Microorganisms (GCM) 10K type strain sequencing project: providing services to taxonomists for standard genome sequencing and annotation.</title>
        <authorList>
            <consortium name="The Broad Institute Genomics Platform"/>
            <consortium name="The Broad Institute Genome Sequencing Center for Infectious Disease"/>
            <person name="Wu L."/>
            <person name="Ma J."/>
        </authorList>
    </citation>
    <scope>NUCLEOTIDE SEQUENCE [LARGE SCALE GENOMIC DNA]</scope>
    <source>
        <strain evidence="3">CECT 8570</strain>
    </source>
</reference>
<dbReference type="SUPFAM" id="SSF75169">
    <property type="entry name" value="DsrEFH-like"/>
    <property type="match status" value="1"/>
</dbReference>
<organism evidence="2 3">
    <name type="scientific">Simiduia curdlanivorans</name>
    <dbReference type="NCBI Taxonomy" id="1492769"/>
    <lineage>
        <taxon>Bacteria</taxon>
        <taxon>Pseudomonadati</taxon>
        <taxon>Pseudomonadota</taxon>
        <taxon>Gammaproteobacteria</taxon>
        <taxon>Cellvibrionales</taxon>
        <taxon>Cellvibrionaceae</taxon>
        <taxon>Simiduia</taxon>
    </lineage>
</organism>
<keyword evidence="3" id="KW-1185">Reference proteome</keyword>
<dbReference type="PANTHER" id="PTHR38780:SF1">
    <property type="entry name" value="PROTEIN TUSC"/>
    <property type="match status" value="1"/>
</dbReference>
<evidence type="ECO:0000313" key="2">
    <source>
        <dbReference type="EMBL" id="MFC4363947.1"/>
    </source>
</evidence>
<dbReference type="Gene3D" id="3.40.1260.10">
    <property type="entry name" value="DsrEFH-like"/>
    <property type="match status" value="1"/>
</dbReference>
<evidence type="ECO:0000313" key="3">
    <source>
        <dbReference type="Proteomes" id="UP001595840"/>
    </source>
</evidence>
<evidence type="ECO:0000256" key="1">
    <source>
        <dbReference type="ARBA" id="ARBA00005996"/>
    </source>
</evidence>
<dbReference type="InterPro" id="IPR017462">
    <property type="entry name" value="Sulphur_relay_TusC/DsrF"/>
</dbReference>
<dbReference type="EMBL" id="JBHSCX010000021">
    <property type="protein sequence ID" value="MFC4363947.1"/>
    <property type="molecule type" value="Genomic_DNA"/>
</dbReference>
<dbReference type="Pfam" id="PF02635">
    <property type="entry name" value="DsrE"/>
    <property type="match status" value="1"/>
</dbReference>
<comment type="caution">
    <text evidence="2">The sequence shown here is derived from an EMBL/GenBank/DDBJ whole genome shotgun (WGS) entry which is preliminary data.</text>
</comment>
<protein>
    <submittedName>
        <fullName evidence="2">Sulfurtransferase complex subunit TusC</fullName>
    </submittedName>
</protein>
<dbReference type="NCBIfam" id="TIGR03010">
    <property type="entry name" value="sulf_tusC_dsrF"/>
    <property type="match status" value="1"/>
</dbReference>
<name>A0ABV8V9X7_9GAMM</name>
<dbReference type="Proteomes" id="UP001595840">
    <property type="component" value="Unassembled WGS sequence"/>
</dbReference>
<dbReference type="PANTHER" id="PTHR38780">
    <property type="entry name" value="PROTEIN TUSC"/>
    <property type="match status" value="1"/>
</dbReference>
<dbReference type="InterPro" id="IPR027396">
    <property type="entry name" value="DsrEFH-like"/>
</dbReference>
<gene>
    <name evidence="2" type="primary">tusC</name>
    <name evidence="2" type="ORF">ACFOX3_16640</name>
</gene>
<dbReference type="InterPro" id="IPR003787">
    <property type="entry name" value="Sulphur_relay_DsrE/F-like"/>
</dbReference>
<comment type="similarity">
    <text evidence="1">Belongs to the DsrF/TusC family.</text>
</comment>
<dbReference type="NCBIfam" id="NF001238">
    <property type="entry name" value="PRK00211.1"/>
    <property type="match status" value="1"/>
</dbReference>
<accession>A0ABV8V9X7</accession>
<proteinExistence type="inferred from homology"/>
<dbReference type="RefSeq" id="WP_290263035.1">
    <property type="nucleotide sequence ID" value="NZ_JAUFQG010000004.1"/>
</dbReference>
<sequence length="116" mass="12814">MKTTLFLFRHSPSAGDYAKEGLDALLATAAFEQKVIPVFIGDGVLQLNTGMALNNLNLPNIEKQLNALPLYDVETLYVHKPSFEQLGVATHSTNIHWLSDEGLCNLLEQADQVLTF</sequence>